<reference evidence="8" key="1">
    <citation type="journal article" date="2019" name="Int. J. Syst. Evol. Microbiol.">
        <title>The Global Catalogue of Microorganisms (GCM) 10K type strain sequencing project: providing services to taxonomists for standard genome sequencing and annotation.</title>
        <authorList>
            <consortium name="The Broad Institute Genomics Platform"/>
            <consortium name="The Broad Institute Genome Sequencing Center for Infectious Disease"/>
            <person name="Wu L."/>
            <person name="Ma J."/>
        </authorList>
    </citation>
    <scope>NUCLEOTIDE SEQUENCE [LARGE SCALE GENOMIC DNA]</scope>
    <source>
        <strain evidence="8">KCTC 52677</strain>
    </source>
</reference>
<organism evidence="7 8">
    <name type="scientific">Shinella pollutisoli</name>
    <dbReference type="NCBI Taxonomy" id="2250594"/>
    <lineage>
        <taxon>Bacteria</taxon>
        <taxon>Pseudomonadati</taxon>
        <taxon>Pseudomonadota</taxon>
        <taxon>Alphaproteobacteria</taxon>
        <taxon>Hyphomicrobiales</taxon>
        <taxon>Rhizobiaceae</taxon>
        <taxon>Shinella</taxon>
    </lineage>
</organism>
<evidence type="ECO:0000256" key="4">
    <source>
        <dbReference type="ARBA" id="ARBA00022989"/>
    </source>
</evidence>
<evidence type="ECO:0000256" key="1">
    <source>
        <dbReference type="ARBA" id="ARBA00004141"/>
    </source>
</evidence>
<dbReference type="Pfam" id="PF12710">
    <property type="entry name" value="HAD"/>
    <property type="match status" value="1"/>
</dbReference>
<feature type="transmembrane region" description="Helical" evidence="6">
    <location>
        <begin position="263"/>
        <end position="285"/>
    </location>
</feature>
<evidence type="ECO:0000256" key="2">
    <source>
        <dbReference type="ARBA" id="ARBA00022475"/>
    </source>
</evidence>
<dbReference type="Proteomes" id="UP001595377">
    <property type="component" value="Unassembled WGS sequence"/>
</dbReference>
<dbReference type="InterPro" id="IPR044878">
    <property type="entry name" value="UbiA_sf"/>
</dbReference>
<dbReference type="InterPro" id="IPR000537">
    <property type="entry name" value="UbiA_prenyltransferase"/>
</dbReference>
<keyword evidence="2" id="KW-1003">Cell membrane</keyword>
<evidence type="ECO:0000256" key="3">
    <source>
        <dbReference type="ARBA" id="ARBA00022692"/>
    </source>
</evidence>
<sequence>MTGLPVLAVDLDKTLVRSDVLYESFWDCASRDLGNLSRALACLKKGKAQFKAQLSRYVTIDPARLTYNHDVLDYIRKWREKGGRTVLVTATDQHVARGIADHLGLFDEVYGSDGVRNLKGREKAGFLVERYGAGNYDYIGDADADIPVWSSARRAITAGLSPRERDRVRSQGGEVLHLDVPRGGLRPYVEALRPHQWSKNILVFLPLIAAHEGSPSSWIAAIFAFLCFSLVASGVYVLNDLLDLSADRSHPRKRYRPLASGALPLDHGTLMVPGLLGGGLVLALFVWRLEFLAVMALYVVVTLAYSLGLKRKPVVDICTLAGLYTLRIFAGGAATGLPISEWLLAFSIFFFFSLAAVKRQGELVDVVKSGRGKPAGRGYEGNDHLILSMMAIGSGYVAVLVMALYLDTPNVRELYAHPVYLWGICPILLYWVSRMVMIAHRGRMDDDPIVFAVKDRTSRYCGALVLFVILVGTV</sequence>
<feature type="transmembrane region" description="Helical" evidence="6">
    <location>
        <begin position="339"/>
        <end position="357"/>
    </location>
</feature>
<dbReference type="RefSeq" id="WP_257310940.1">
    <property type="nucleotide sequence ID" value="NZ_JANFDG010000001.1"/>
</dbReference>
<comment type="subcellular location">
    <subcellularLocation>
        <location evidence="1">Membrane</location>
        <topology evidence="1">Multi-pass membrane protein</topology>
    </subcellularLocation>
</comment>
<evidence type="ECO:0000313" key="7">
    <source>
        <dbReference type="EMBL" id="MFC3073149.1"/>
    </source>
</evidence>
<keyword evidence="4 6" id="KW-1133">Transmembrane helix</keyword>
<dbReference type="NCBIfam" id="NF006088">
    <property type="entry name" value="PRK08238.1"/>
    <property type="match status" value="1"/>
</dbReference>
<name>A0ABV7DFQ5_9HYPH</name>
<dbReference type="InterPro" id="IPR023214">
    <property type="entry name" value="HAD_sf"/>
</dbReference>
<dbReference type="EMBL" id="JBHRSP010000015">
    <property type="protein sequence ID" value="MFC3073149.1"/>
    <property type="molecule type" value="Genomic_DNA"/>
</dbReference>
<dbReference type="SUPFAM" id="SSF56784">
    <property type="entry name" value="HAD-like"/>
    <property type="match status" value="1"/>
</dbReference>
<dbReference type="Gene3D" id="1.10.357.140">
    <property type="entry name" value="UbiA prenyltransferase"/>
    <property type="match status" value="1"/>
</dbReference>
<accession>A0ABV7DFQ5</accession>
<keyword evidence="8" id="KW-1185">Reference proteome</keyword>
<feature type="transmembrane region" description="Helical" evidence="6">
    <location>
        <begin position="218"/>
        <end position="242"/>
    </location>
</feature>
<keyword evidence="3 6" id="KW-0812">Transmembrane</keyword>
<evidence type="ECO:0000256" key="5">
    <source>
        <dbReference type="ARBA" id="ARBA00023136"/>
    </source>
</evidence>
<evidence type="ECO:0000256" key="6">
    <source>
        <dbReference type="SAM" id="Phobius"/>
    </source>
</evidence>
<keyword evidence="5 6" id="KW-0472">Membrane</keyword>
<protein>
    <submittedName>
        <fullName evidence="7">UbiA family prenyltransferase</fullName>
    </submittedName>
</protein>
<proteinExistence type="predicted"/>
<comment type="caution">
    <text evidence="7">The sequence shown here is derived from an EMBL/GenBank/DDBJ whole genome shotgun (WGS) entry which is preliminary data.</text>
</comment>
<evidence type="ECO:0000313" key="8">
    <source>
        <dbReference type="Proteomes" id="UP001595377"/>
    </source>
</evidence>
<feature type="transmembrane region" description="Helical" evidence="6">
    <location>
        <begin position="418"/>
        <end position="436"/>
    </location>
</feature>
<dbReference type="CDD" id="cd13963">
    <property type="entry name" value="PT_UbiA_2"/>
    <property type="match status" value="1"/>
</dbReference>
<feature type="transmembrane region" description="Helical" evidence="6">
    <location>
        <begin position="385"/>
        <end position="406"/>
    </location>
</feature>
<dbReference type="Gene3D" id="3.40.50.1000">
    <property type="entry name" value="HAD superfamily/HAD-like"/>
    <property type="match status" value="1"/>
</dbReference>
<feature type="transmembrane region" description="Helical" evidence="6">
    <location>
        <begin position="291"/>
        <end position="307"/>
    </location>
</feature>
<dbReference type="InterPro" id="IPR036412">
    <property type="entry name" value="HAD-like_sf"/>
</dbReference>
<dbReference type="Pfam" id="PF01040">
    <property type="entry name" value="UbiA"/>
    <property type="match status" value="1"/>
</dbReference>
<gene>
    <name evidence="7" type="ORF">ACFOHH_08555</name>
</gene>